<name>A0AA35WPJ4_GEOBA</name>
<reference evidence="2" key="1">
    <citation type="submission" date="2023-03" db="EMBL/GenBank/DDBJ databases">
        <authorList>
            <person name="Steffen K."/>
            <person name="Cardenas P."/>
        </authorList>
    </citation>
    <scope>NUCLEOTIDE SEQUENCE</scope>
</reference>
<organism evidence="2 3">
    <name type="scientific">Geodia barretti</name>
    <name type="common">Barrett's horny sponge</name>
    <dbReference type="NCBI Taxonomy" id="519541"/>
    <lineage>
        <taxon>Eukaryota</taxon>
        <taxon>Metazoa</taxon>
        <taxon>Porifera</taxon>
        <taxon>Demospongiae</taxon>
        <taxon>Heteroscleromorpha</taxon>
        <taxon>Tetractinellida</taxon>
        <taxon>Astrophorina</taxon>
        <taxon>Geodiidae</taxon>
        <taxon>Geodia</taxon>
    </lineage>
</organism>
<keyword evidence="3" id="KW-1185">Reference proteome</keyword>
<evidence type="ECO:0000256" key="1">
    <source>
        <dbReference type="SAM" id="MobiDB-lite"/>
    </source>
</evidence>
<gene>
    <name evidence="2" type="ORF">GBAR_LOCUS12765</name>
</gene>
<sequence>DWPRSCSVVTSTVGSSGGGGPLCRCGSSGGGGPLCCCSSGGGGEGPLCCSGLCCSSGGGGEEPFFVCSDTLAWPSCPPSLVSMETTLELSTTSRCSSAAATPLTRPRPPP</sequence>
<evidence type="ECO:0000313" key="2">
    <source>
        <dbReference type="EMBL" id="CAI8021552.1"/>
    </source>
</evidence>
<dbReference type="Proteomes" id="UP001174909">
    <property type="component" value="Unassembled WGS sequence"/>
</dbReference>
<comment type="caution">
    <text evidence="2">The sequence shown here is derived from an EMBL/GenBank/DDBJ whole genome shotgun (WGS) entry which is preliminary data.</text>
</comment>
<feature type="non-terminal residue" evidence="2">
    <location>
        <position position="1"/>
    </location>
</feature>
<evidence type="ECO:0000313" key="3">
    <source>
        <dbReference type="Proteomes" id="UP001174909"/>
    </source>
</evidence>
<dbReference type="EMBL" id="CASHTH010001905">
    <property type="protein sequence ID" value="CAI8021552.1"/>
    <property type="molecule type" value="Genomic_DNA"/>
</dbReference>
<feature type="non-terminal residue" evidence="2">
    <location>
        <position position="110"/>
    </location>
</feature>
<dbReference type="AlphaFoldDB" id="A0AA35WPJ4"/>
<feature type="region of interest" description="Disordered" evidence="1">
    <location>
        <begin position="91"/>
        <end position="110"/>
    </location>
</feature>
<proteinExistence type="predicted"/>
<protein>
    <submittedName>
        <fullName evidence="2">Uncharacterized protein</fullName>
    </submittedName>
</protein>
<feature type="compositionally biased region" description="Low complexity" evidence="1">
    <location>
        <begin position="91"/>
        <end position="104"/>
    </location>
</feature>
<accession>A0AA35WPJ4</accession>